<evidence type="ECO:0000313" key="5">
    <source>
        <dbReference type="EMBL" id="KAK2989649.1"/>
    </source>
</evidence>
<comment type="caution">
    <text evidence="5">The sequence shown here is derived from an EMBL/GenBank/DDBJ whole genome shotgun (WGS) entry which is preliminary data.</text>
</comment>
<keyword evidence="4" id="KW-0732">Signal</keyword>
<comment type="similarity">
    <text evidence="1">Belongs to the 'GDSL' lipolytic enzyme family.</text>
</comment>
<organism evidence="5 6">
    <name type="scientific">Escallonia rubra</name>
    <dbReference type="NCBI Taxonomy" id="112253"/>
    <lineage>
        <taxon>Eukaryota</taxon>
        <taxon>Viridiplantae</taxon>
        <taxon>Streptophyta</taxon>
        <taxon>Embryophyta</taxon>
        <taxon>Tracheophyta</taxon>
        <taxon>Spermatophyta</taxon>
        <taxon>Magnoliopsida</taxon>
        <taxon>eudicotyledons</taxon>
        <taxon>Gunneridae</taxon>
        <taxon>Pentapetalae</taxon>
        <taxon>asterids</taxon>
        <taxon>campanulids</taxon>
        <taxon>Escalloniales</taxon>
        <taxon>Escalloniaceae</taxon>
        <taxon>Escallonia</taxon>
    </lineage>
</organism>
<name>A0AA88RPK0_9ASTE</name>
<dbReference type="InterPro" id="IPR001087">
    <property type="entry name" value="GDSL"/>
</dbReference>
<gene>
    <name evidence="5" type="ORF">RJ640_026885</name>
</gene>
<dbReference type="Gene3D" id="3.40.50.1110">
    <property type="entry name" value="SGNH hydrolase"/>
    <property type="match status" value="2"/>
</dbReference>
<sequence>MANNHLLSSLFLVLSLAILVPSKASTAVPAIFLLGDSTLDVGTNNFVNGSIARADFPHNGVDFPNSEPTGRFSNGYNVADFLAKLMGFNKSPEPYLSLYTPRPGFGDGSFQGVNFASGASGLLNATGQNYVVVPMSEQVQQFRAVENILTAVMGRESARKLVSQSVFVFSSGSNDIFAYFIRLAAGQEVPTPAEFITSQITAYESYITELYNLGARKFGIISVGAIGCSPAQRALAINPGGDCLAIMNIFATTFHSELVTLLHDISSKLPGIKYSIGDMYTMTAHVIETPQDYNFTEVESACCGIGRYNAEEPCNIRSRLCQNRSDYLFWDLVHLAEAAAHLTADYIYHGNTTYVTPINFFQLVEDNHSTILLNTASAVPAIFLLGDSNLDVGTNNFVNGSIARGDFPYNGVDFPNGEATGRFSNGYNVADFLAQWMGFSKSPEPYLSLYTPRPSLGDGSFRGVNFASGASGLLNDTGYNWTVVPMSEQVQQFRAVKNILTAVMGQESAQKLLSESVFVFSSGTNDIFAYFMRLAAGQDVPTRAEFITSQITAYESYITELYNLGARKFGIMGVGAIGCCPAQRGLANNPGGDCLGSMNSFATTFHSELITLLHDISSRLPGIKYSLGDMYTMTMHVIETPQDYYFTEVERACCGIGRYNAEEICNIRSHLCENRNDYLFWDQFHLTETAARLAAAYLYYGNTTYVTPVNFFQLVEDNHSTILLNTEK</sequence>
<keyword evidence="6" id="KW-1185">Reference proteome</keyword>
<dbReference type="InterPro" id="IPR035669">
    <property type="entry name" value="SGNH_plant_lipase-like"/>
</dbReference>
<dbReference type="AlphaFoldDB" id="A0AA88RPK0"/>
<evidence type="ECO:0000256" key="3">
    <source>
        <dbReference type="ARBA" id="ARBA00022963"/>
    </source>
</evidence>
<dbReference type="Pfam" id="PF00657">
    <property type="entry name" value="Lipase_GDSL"/>
    <property type="match status" value="2"/>
</dbReference>
<dbReference type="InterPro" id="IPR036514">
    <property type="entry name" value="SGNH_hydro_sf"/>
</dbReference>
<feature type="signal peptide" evidence="4">
    <location>
        <begin position="1"/>
        <end position="24"/>
    </location>
</feature>
<evidence type="ECO:0000313" key="6">
    <source>
        <dbReference type="Proteomes" id="UP001187471"/>
    </source>
</evidence>
<protein>
    <recommendedName>
        <fullName evidence="7">GDSL esterase/lipase</fullName>
    </recommendedName>
</protein>
<dbReference type="GO" id="GO:0016042">
    <property type="term" value="P:lipid catabolic process"/>
    <property type="evidence" value="ECO:0007669"/>
    <property type="project" value="UniProtKB-KW"/>
</dbReference>
<accession>A0AA88RPK0</accession>
<dbReference type="InterPro" id="IPR051058">
    <property type="entry name" value="GDSL_Est/Lipase"/>
</dbReference>
<dbReference type="GO" id="GO:0016788">
    <property type="term" value="F:hydrolase activity, acting on ester bonds"/>
    <property type="evidence" value="ECO:0007669"/>
    <property type="project" value="InterPro"/>
</dbReference>
<dbReference type="PANTHER" id="PTHR45648">
    <property type="entry name" value="GDSL LIPASE/ACYLHYDROLASE FAMILY PROTEIN (AFU_ORTHOLOGUE AFUA_4G14700)"/>
    <property type="match status" value="1"/>
</dbReference>
<dbReference type="FunFam" id="3.40.50.1110:FF:000003">
    <property type="entry name" value="GDSL esterase/lipase APG"/>
    <property type="match status" value="2"/>
</dbReference>
<dbReference type="Proteomes" id="UP001187471">
    <property type="component" value="Unassembled WGS sequence"/>
</dbReference>
<keyword evidence="3" id="KW-0442">Lipid degradation</keyword>
<evidence type="ECO:0000256" key="4">
    <source>
        <dbReference type="SAM" id="SignalP"/>
    </source>
</evidence>
<dbReference type="CDD" id="cd01837">
    <property type="entry name" value="SGNH_plant_lipase_like"/>
    <property type="match status" value="2"/>
</dbReference>
<proteinExistence type="inferred from homology"/>
<evidence type="ECO:0008006" key="7">
    <source>
        <dbReference type="Google" id="ProtNLM"/>
    </source>
</evidence>
<reference evidence="5" key="1">
    <citation type="submission" date="2022-12" db="EMBL/GenBank/DDBJ databases">
        <title>Draft genome assemblies for two species of Escallonia (Escalloniales).</title>
        <authorList>
            <person name="Chanderbali A."/>
            <person name="Dervinis C."/>
            <person name="Anghel I."/>
            <person name="Soltis D."/>
            <person name="Soltis P."/>
            <person name="Zapata F."/>
        </authorList>
    </citation>
    <scope>NUCLEOTIDE SEQUENCE</scope>
    <source>
        <strain evidence="5">UCBG92.1500</strain>
        <tissue evidence="5">Leaf</tissue>
    </source>
</reference>
<keyword evidence="2" id="KW-0378">Hydrolase</keyword>
<dbReference type="PANTHER" id="PTHR45648:SF180">
    <property type="entry name" value="OS04G0561800 PROTEIN"/>
    <property type="match status" value="1"/>
</dbReference>
<keyword evidence="3" id="KW-0443">Lipid metabolism</keyword>
<evidence type="ECO:0000256" key="1">
    <source>
        <dbReference type="ARBA" id="ARBA00008668"/>
    </source>
</evidence>
<feature type="chain" id="PRO_5041720181" description="GDSL esterase/lipase" evidence="4">
    <location>
        <begin position="25"/>
        <end position="728"/>
    </location>
</feature>
<dbReference type="EMBL" id="JAVXUO010000717">
    <property type="protein sequence ID" value="KAK2989649.1"/>
    <property type="molecule type" value="Genomic_DNA"/>
</dbReference>
<evidence type="ECO:0000256" key="2">
    <source>
        <dbReference type="ARBA" id="ARBA00022801"/>
    </source>
</evidence>